<dbReference type="InParanoid" id="A0A3Q7EC98"/>
<dbReference type="Gene3D" id="3.30.710.10">
    <property type="entry name" value="Potassium Channel Kv1.1, Chain A"/>
    <property type="match status" value="1"/>
</dbReference>
<dbReference type="GO" id="GO:0006511">
    <property type="term" value="P:ubiquitin-dependent protein catabolic process"/>
    <property type="evidence" value="ECO:0007669"/>
    <property type="project" value="InterPro"/>
</dbReference>
<comment type="pathway">
    <text evidence="1">Protein modification; protein ubiquitination.</text>
</comment>
<dbReference type="InterPro" id="IPR036296">
    <property type="entry name" value="SKP1-like_dim_sf"/>
</dbReference>
<reference evidence="2" key="1">
    <citation type="journal article" date="2012" name="Nature">
        <title>The tomato genome sequence provides insights into fleshy fruit evolution.</title>
        <authorList>
            <consortium name="Tomato Genome Consortium"/>
        </authorList>
    </citation>
    <scope>NUCLEOTIDE SEQUENCE [LARGE SCALE GENOMIC DNA]</scope>
    <source>
        <strain evidence="2">cv. Heinz 1706</strain>
    </source>
</reference>
<organism evidence="2">
    <name type="scientific">Solanum lycopersicum</name>
    <name type="common">Tomato</name>
    <name type="synonym">Lycopersicon esculentum</name>
    <dbReference type="NCBI Taxonomy" id="4081"/>
    <lineage>
        <taxon>Eukaryota</taxon>
        <taxon>Viridiplantae</taxon>
        <taxon>Streptophyta</taxon>
        <taxon>Embryophyta</taxon>
        <taxon>Tracheophyta</taxon>
        <taxon>Spermatophyta</taxon>
        <taxon>Magnoliopsida</taxon>
        <taxon>eudicotyledons</taxon>
        <taxon>Gunneridae</taxon>
        <taxon>Pentapetalae</taxon>
        <taxon>asterids</taxon>
        <taxon>lamiids</taxon>
        <taxon>Solanales</taxon>
        <taxon>Solanaceae</taxon>
        <taxon>Solanoideae</taxon>
        <taxon>Solaneae</taxon>
        <taxon>Solanum</taxon>
        <taxon>Solanum subgen. Lycopersicon</taxon>
    </lineage>
</organism>
<dbReference type="SUPFAM" id="SSF81382">
    <property type="entry name" value="Skp1 dimerisation domain-like"/>
    <property type="match status" value="1"/>
</dbReference>
<name>A0A3Q7EC98_SOLLC</name>
<dbReference type="Proteomes" id="UP000004994">
    <property type="component" value="Chromosome 1"/>
</dbReference>
<protein>
    <submittedName>
        <fullName evidence="2">Uncharacterized protein</fullName>
    </submittedName>
</protein>
<dbReference type="InterPro" id="IPR011333">
    <property type="entry name" value="SKP1/BTB/POZ_sf"/>
</dbReference>
<dbReference type="PANTHER" id="PTHR11165">
    <property type="entry name" value="SKP1"/>
    <property type="match status" value="1"/>
</dbReference>
<dbReference type="EnsemblPlants" id="Solyc01g020408.1.1">
    <property type="protein sequence ID" value="Solyc01g020408.1.1.1"/>
    <property type="gene ID" value="Solyc01g020408.1"/>
</dbReference>
<evidence type="ECO:0000313" key="2">
    <source>
        <dbReference type="EnsemblPlants" id="Solyc01g020408.1.1.1"/>
    </source>
</evidence>
<evidence type="ECO:0000256" key="1">
    <source>
        <dbReference type="ARBA" id="ARBA00004906"/>
    </source>
</evidence>
<dbReference type="AlphaFoldDB" id="A0A3Q7EC98"/>
<accession>A0A3Q7EC98</accession>
<keyword evidence="3" id="KW-1185">Reference proteome</keyword>
<sequence>MTKVVDYPKKHSVEGVIEDQLKNFDRDFLKICQSKLFDVLIATNFLDDKRLEEVIIQEFADRIKGIQ</sequence>
<dbReference type="STRING" id="4081.A0A3Q7EC98"/>
<evidence type="ECO:0000313" key="3">
    <source>
        <dbReference type="Proteomes" id="UP000004994"/>
    </source>
</evidence>
<dbReference type="Gramene" id="Solyc01g020408.1.1">
    <property type="protein sequence ID" value="Solyc01g020408.1.1.1"/>
    <property type="gene ID" value="Solyc01g020408.1"/>
</dbReference>
<dbReference type="InterPro" id="IPR016897">
    <property type="entry name" value="SKP1"/>
</dbReference>
<reference evidence="2" key="2">
    <citation type="submission" date="2019-01" db="UniProtKB">
        <authorList>
            <consortium name="EnsemblPlants"/>
        </authorList>
    </citation>
    <scope>IDENTIFICATION</scope>
    <source>
        <strain evidence="2">cv. Heinz 1706</strain>
    </source>
</reference>
<proteinExistence type="predicted"/>